<dbReference type="EMBL" id="KK784874">
    <property type="protein sequence ID" value="KDO83713.1"/>
    <property type="molecule type" value="Genomic_DNA"/>
</dbReference>
<dbReference type="PANTHER" id="PTHR11556">
    <property type="entry name" value="FRUCTOSE-1,6-BISPHOSPHATASE-RELATED"/>
    <property type="match status" value="1"/>
</dbReference>
<dbReference type="Pfam" id="PF18913">
    <property type="entry name" value="FBPase_C"/>
    <property type="match status" value="1"/>
</dbReference>
<dbReference type="GO" id="GO:0005975">
    <property type="term" value="P:carbohydrate metabolic process"/>
    <property type="evidence" value="ECO:0007669"/>
    <property type="project" value="InterPro"/>
</dbReference>
<feature type="non-terminal residue" evidence="3">
    <location>
        <position position="1"/>
    </location>
</feature>
<proteinExistence type="predicted"/>
<keyword evidence="4" id="KW-1185">Reference proteome</keyword>
<feature type="transmembrane region" description="Helical" evidence="1">
    <location>
        <begin position="74"/>
        <end position="91"/>
    </location>
</feature>
<reference evidence="3 4" key="1">
    <citation type="submission" date="2014-04" db="EMBL/GenBank/DDBJ databases">
        <authorList>
            <consortium name="International Citrus Genome Consortium"/>
            <person name="Gmitter F."/>
            <person name="Chen C."/>
            <person name="Farmerie W."/>
            <person name="Harkins T."/>
            <person name="Desany B."/>
            <person name="Mohiuddin M."/>
            <person name="Kodira C."/>
            <person name="Borodovsky M."/>
            <person name="Lomsadze A."/>
            <person name="Burns P."/>
            <person name="Jenkins J."/>
            <person name="Prochnik S."/>
            <person name="Shu S."/>
            <person name="Chapman J."/>
            <person name="Pitluck S."/>
            <person name="Schmutz J."/>
            <person name="Rokhsar D."/>
        </authorList>
    </citation>
    <scope>NUCLEOTIDE SEQUENCE</scope>
</reference>
<keyword evidence="1" id="KW-1133">Transmembrane helix</keyword>
<feature type="domain" description="Fructose-1-6-bisphosphatase class 1 C-terminal" evidence="2">
    <location>
        <begin position="1"/>
        <end position="79"/>
    </location>
</feature>
<evidence type="ECO:0000313" key="4">
    <source>
        <dbReference type="Proteomes" id="UP000027120"/>
    </source>
</evidence>
<dbReference type="Proteomes" id="UP000027120">
    <property type="component" value="Unassembled WGS sequence"/>
</dbReference>
<gene>
    <name evidence="3" type="ORF">CISIN_1g0194371mg</name>
</gene>
<sequence>IPKKGKIYSVNEGNAKNWDGPTAKYVEKCKFPKDGSSPKSLRYIGSMVADVHRTLLYGGIFMYPRDKKSPNGKLRYVFGSCSNFFWFYFFFPLRSMSLKNYSVITKPYTNVLSKPLCGIVCSMKSSQCHS</sequence>
<keyword evidence="1" id="KW-0812">Transmembrane</keyword>
<accession>A0A067GVI2</accession>
<dbReference type="PANTHER" id="PTHR11556:SF41">
    <property type="entry name" value="FRUCTOSE-1,6-BISPHOSPHATASE, CYTOSOLIC"/>
    <property type="match status" value="1"/>
</dbReference>
<evidence type="ECO:0000256" key="1">
    <source>
        <dbReference type="SAM" id="Phobius"/>
    </source>
</evidence>
<evidence type="ECO:0000313" key="3">
    <source>
        <dbReference type="EMBL" id="KDO83713.1"/>
    </source>
</evidence>
<dbReference type="SUPFAM" id="SSF56655">
    <property type="entry name" value="Carbohydrate phosphatase"/>
    <property type="match status" value="1"/>
</dbReference>
<protein>
    <recommendedName>
        <fullName evidence="2">Fructose-1-6-bisphosphatase class 1 C-terminal domain-containing protein</fullName>
    </recommendedName>
</protein>
<dbReference type="InterPro" id="IPR044015">
    <property type="entry name" value="FBPase_C_dom"/>
</dbReference>
<dbReference type="InterPro" id="IPR000146">
    <property type="entry name" value="FBPase_class-1"/>
</dbReference>
<dbReference type="Gene3D" id="3.40.190.80">
    <property type="match status" value="1"/>
</dbReference>
<organism evidence="3 4">
    <name type="scientific">Citrus sinensis</name>
    <name type="common">Sweet orange</name>
    <name type="synonym">Citrus aurantium var. sinensis</name>
    <dbReference type="NCBI Taxonomy" id="2711"/>
    <lineage>
        <taxon>Eukaryota</taxon>
        <taxon>Viridiplantae</taxon>
        <taxon>Streptophyta</taxon>
        <taxon>Embryophyta</taxon>
        <taxon>Tracheophyta</taxon>
        <taxon>Spermatophyta</taxon>
        <taxon>Magnoliopsida</taxon>
        <taxon>eudicotyledons</taxon>
        <taxon>Gunneridae</taxon>
        <taxon>Pentapetalae</taxon>
        <taxon>rosids</taxon>
        <taxon>malvids</taxon>
        <taxon>Sapindales</taxon>
        <taxon>Rutaceae</taxon>
        <taxon>Aurantioideae</taxon>
        <taxon>Citrus</taxon>
    </lineage>
</organism>
<dbReference type="EMBL" id="KK784874">
    <property type="protein sequence ID" value="KDO83712.1"/>
    <property type="molecule type" value="Genomic_DNA"/>
</dbReference>
<dbReference type="GO" id="GO:0016791">
    <property type="term" value="F:phosphatase activity"/>
    <property type="evidence" value="ECO:0007669"/>
    <property type="project" value="InterPro"/>
</dbReference>
<name>A0A067GVI2_CITSI</name>
<keyword evidence="1" id="KW-0472">Membrane</keyword>
<evidence type="ECO:0000259" key="2">
    <source>
        <dbReference type="Pfam" id="PF18913"/>
    </source>
</evidence>
<dbReference type="AlphaFoldDB" id="A0A067GVI2"/>